<evidence type="ECO:0000313" key="1">
    <source>
        <dbReference type="Proteomes" id="UP000790787"/>
    </source>
</evidence>
<gene>
    <name evidence="2" type="primary">LOC107814576</name>
</gene>
<reference evidence="2" key="2">
    <citation type="submission" date="2025-08" db="UniProtKB">
        <authorList>
            <consortium name="RefSeq"/>
        </authorList>
    </citation>
    <scope>IDENTIFICATION</scope>
    <source>
        <tissue evidence="2">Leaf</tissue>
    </source>
</reference>
<sequence>MVKRRRQAVNVAEITPQFFKIILFPHASKLHIPDEFVMKYGANMRDLVSLEVPSGALWKVKLQNSNGMAWLKEGWDQFKEYYSIGCGYFLLFQYNGNSHFSVSIFDLSASEIEYPSGPSEDMTPENFVKIVGDASHIKKEVGPETNNNACDDIVDDLLRKKTAKVTKVADHSYPRRQRSGVPEWQDPIRVNLEKPDVEEDLYCATDKEKRKEIKKEKLEKQNMEKNLYHAADKGKAEHCKEVLDPPASKMTNTSRCNKRKYSTSLEAPHCRHPLRSKSKPVEVVKLDQSKTEGTMHCVKPKNTVVADSSHSGRQKTAAPISCPETIEPKTKPEKVNLEEDFHCAAPKARRGETNMEKLEKQVVQQNVYAEAYKFKEHCNEVPVVDSSASKMTTTNQQSEKKTTINLDASCCRYPLRSKQLKEVKLEKRDTEEDLFCAAQKAKKTETNRVKLDKGDAEEHCNEVPVVDPSAPKMTTTNQHTEKKTATSLDASHCRYPLRSKQLKDVMIEKRDLKEHCNEVSVVDLSASKMITTNRHTEKKTATSLDASWCRYPLRSKQLKDVKIEKRDVEEHCNEVSVVDLSASKMTTTNRYTEKKTATSLDASWCRYPLRSKQLKDVKIEKRDVEEHCNKLPVMDPSASEMTTTNQHSGKKTATSLDVSRCRYPLRSKQLKEVKLEQWGGEKNMHNLKPKNKVVADSPYCERQNSGLPASSPSFHPEKKEPIRVKLEKPDVEEDLFCAAQKAKMKVINNVKLEIGDVEGNLNSAAYKVKASEMTNTWQEKGYTLIDAQCSKLGNPYFIVSMQPTHVSRNFLLNIPGNFFRRYFKEEEAFVILRASDGRTWRARCSFQSNCARIHSPGWREFALDNGLKVHDTCVFELMEGIELVLNITIFRADSCFLKDNLPLCGQGRDSVTVL</sequence>
<protein>
    <submittedName>
        <fullName evidence="2">Uncharacterized protein LOC107814576 isoform X1</fullName>
    </submittedName>
</protein>
<name>A0AC58U820_TOBAC</name>
<accession>A0AC58U820</accession>
<dbReference type="RefSeq" id="XP_075105580.1">
    <property type="nucleotide sequence ID" value="XM_075249479.1"/>
</dbReference>
<organism evidence="1 2">
    <name type="scientific">Nicotiana tabacum</name>
    <name type="common">Common tobacco</name>
    <dbReference type="NCBI Taxonomy" id="4097"/>
    <lineage>
        <taxon>Eukaryota</taxon>
        <taxon>Viridiplantae</taxon>
        <taxon>Streptophyta</taxon>
        <taxon>Embryophyta</taxon>
        <taxon>Tracheophyta</taxon>
        <taxon>Spermatophyta</taxon>
        <taxon>Magnoliopsida</taxon>
        <taxon>eudicotyledons</taxon>
        <taxon>Gunneridae</taxon>
        <taxon>Pentapetalae</taxon>
        <taxon>asterids</taxon>
        <taxon>lamiids</taxon>
        <taxon>Solanales</taxon>
        <taxon>Solanaceae</taxon>
        <taxon>Nicotianoideae</taxon>
        <taxon>Nicotianeae</taxon>
        <taxon>Nicotiana</taxon>
    </lineage>
</organism>
<reference evidence="1" key="1">
    <citation type="journal article" date="2014" name="Nat. Commun.">
        <title>The tobacco genome sequence and its comparison with those of tomato and potato.</title>
        <authorList>
            <person name="Sierro N."/>
            <person name="Battey J.N."/>
            <person name="Ouadi S."/>
            <person name="Bakaher N."/>
            <person name="Bovet L."/>
            <person name="Willig A."/>
            <person name="Goepfert S."/>
            <person name="Peitsch M.C."/>
            <person name="Ivanov N.V."/>
        </authorList>
    </citation>
    <scope>NUCLEOTIDE SEQUENCE [LARGE SCALE GENOMIC DNA]</scope>
</reference>
<evidence type="ECO:0000313" key="2">
    <source>
        <dbReference type="RefSeq" id="XP_075105580.1"/>
    </source>
</evidence>
<keyword evidence="1" id="KW-1185">Reference proteome</keyword>
<dbReference type="Proteomes" id="UP000790787">
    <property type="component" value="Chromosome 3"/>
</dbReference>
<proteinExistence type="predicted"/>